<dbReference type="AlphaFoldDB" id="A0A2S6IIY0"/>
<dbReference type="InterPro" id="IPR001753">
    <property type="entry name" value="Enoyl-CoA_hydra/iso"/>
</dbReference>
<evidence type="ECO:0000256" key="13">
    <source>
        <dbReference type="SAM" id="MobiDB-lite"/>
    </source>
</evidence>
<evidence type="ECO:0000256" key="3">
    <source>
        <dbReference type="ARBA" id="ARBA00007005"/>
    </source>
</evidence>
<evidence type="ECO:0000256" key="8">
    <source>
        <dbReference type="ARBA" id="ARBA00023027"/>
    </source>
</evidence>
<comment type="catalytic activity">
    <reaction evidence="12">
        <text>a (3S)-3-hydroxyacyl-CoA + NAD(+) = a 3-oxoacyl-CoA + NADH + H(+)</text>
        <dbReference type="Rhea" id="RHEA:22432"/>
        <dbReference type="ChEBI" id="CHEBI:15378"/>
        <dbReference type="ChEBI" id="CHEBI:57318"/>
        <dbReference type="ChEBI" id="CHEBI:57540"/>
        <dbReference type="ChEBI" id="CHEBI:57945"/>
        <dbReference type="ChEBI" id="CHEBI:90726"/>
        <dbReference type="EC" id="1.1.1.35"/>
    </reaction>
</comment>
<dbReference type="CDD" id="cd06558">
    <property type="entry name" value="crotonase-like"/>
    <property type="match status" value="1"/>
</dbReference>
<feature type="domain" description="3-hydroxyacyl-CoA dehydrogenase C-terminal" evidence="14">
    <location>
        <begin position="545"/>
        <end position="634"/>
    </location>
</feature>
<evidence type="ECO:0000256" key="6">
    <source>
        <dbReference type="ARBA" id="ARBA00022963"/>
    </source>
</evidence>
<dbReference type="Gene3D" id="3.90.226.10">
    <property type="entry name" value="2-enoyl-CoA Hydratase, Chain A, domain 1"/>
    <property type="match status" value="1"/>
</dbReference>
<dbReference type="InterPro" id="IPR006176">
    <property type="entry name" value="3-OHacyl-CoA_DH_NAD-bd"/>
</dbReference>
<dbReference type="GO" id="GO:0006635">
    <property type="term" value="P:fatty acid beta-oxidation"/>
    <property type="evidence" value="ECO:0007669"/>
    <property type="project" value="UniProtKB-UniPathway"/>
</dbReference>
<dbReference type="Pfam" id="PF00725">
    <property type="entry name" value="3HCDH"/>
    <property type="match status" value="1"/>
</dbReference>
<keyword evidence="6" id="KW-0442">Lipid degradation</keyword>
<keyword evidence="10" id="KW-0456">Lyase</keyword>
<comment type="pathway">
    <text evidence="1">Lipid metabolism; fatty acid beta-oxidation.</text>
</comment>
<dbReference type="Gene3D" id="1.10.1040.50">
    <property type="match status" value="1"/>
</dbReference>
<keyword evidence="8" id="KW-0520">NAD</keyword>
<evidence type="ECO:0000256" key="12">
    <source>
        <dbReference type="ARBA" id="ARBA00049556"/>
    </source>
</evidence>
<evidence type="ECO:0000313" key="17">
    <source>
        <dbReference type="Proteomes" id="UP000239485"/>
    </source>
</evidence>
<evidence type="ECO:0000256" key="4">
    <source>
        <dbReference type="ARBA" id="ARBA00009463"/>
    </source>
</evidence>
<dbReference type="SUPFAM" id="SSF48179">
    <property type="entry name" value="6-phosphogluconate dehydrogenase C-terminal domain-like"/>
    <property type="match status" value="2"/>
</dbReference>
<evidence type="ECO:0000256" key="7">
    <source>
        <dbReference type="ARBA" id="ARBA00023002"/>
    </source>
</evidence>
<organism evidence="16 17">
    <name type="scientific">Kineococcus xinjiangensis</name>
    <dbReference type="NCBI Taxonomy" id="512762"/>
    <lineage>
        <taxon>Bacteria</taxon>
        <taxon>Bacillati</taxon>
        <taxon>Actinomycetota</taxon>
        <taxon>Actinomycetes</taxon>
        <taxon>Kineosporiales</taxon>
        <taxon>Kineosporiaceae</taxon>
        <taxon>Kineococcus</taxon>
    </lineage>
</organism>
<dbReference type="EMBL" id="PTJD01000008">
    <property type="protein sequence ID" value="PPK94184.1"/>
    <property type="molecule type" value="Genomic_DNA"/>
</dbReference>
<dbReference type="Gene3D" id="3.40.50.720">
    <property type="entry name" value="NAD(P)-binding Rossmann-like Domain"/>
    <property type="match status" value="1"/>
</dbReference>
<comment type="caution">
    <text evidence="16">The sequence shown here is derived from an EMBL/GenBank/DDBJ whole genome shotgun (WGS) entry which is preliminary data.</text>
</comment>
<evidence type="ECO:0000259" key="14">
    <source>
        <dbReference type="Pfam" id="PF00725"/>
    </source>
</evidence>
<evidence type="ECO:0000256" key="11">
    <source>
        <dbReference type="ARBA" id="ARBA00023268"/>
    </source>
</evidence>
<accession>A0A2S6IIY0</accession>
<evidence type="ECO:0000256" key="5">
    <source>
        <dbReference type="ARBA" id="ARBA00022832"/>
    </source>
</evidence>
<evidence type="ECO:0000256" key="9">
    <source>
        <dbReference type="ARBA" id="ARBA00023098"/>
    </source>
</evidence>
<dbReference type="SUPFAM" id="SSF51735">
    <property type="entry name" value="NAD(P)-binding Rossmann-fold domains"/>
    <property type="match status" value="1"/>
</dbReference>
<reference evidence="16 17" key="1">
    <citation type="submission" date="2018-02" db="EMBL/GenBank/DDBJ databases">
        <title>Genomic Encyclopedia of Archaeal and Bacterial Type Strains, Phase II (KMG-II): from individual species to whole genera.</title>
        <authorList>
            <person name="Goeker M."/>
        </authorList>
    </citation>
    <scope>NUCLEOTIDE SEQUENCE [LARGE SCALE GENOMIC DNA]</scope>
    <source>
        <strain evidence="16 17">DSM 22857</strain>
    </source>
</reference>
<dbReference type="Proteomes" id="UP000239485">
    <property type="component" value="Unassembled WGS sequence"/>
</dbReference>
<dbReference type="GO" id="GO:0070403">
    <property type="term" value="F:NAD+ binding"/>
    <property type="evidence" value="ECO:0007669"/>
    <property type="project" value="InterPro"/>
</dbReference>
<evidence type="ECO:0000313" key="16">
    <source>
        <dbReference type="EMBL" id="PPK94184.1"/>
    </source>
</evidence>
<keyword evidence="7" id="KW-0560">Oxidoreductase</keyword>
<dbReference type="InterPro" id="IPR036291">
    <property type="entry name" value="NAD(P)-bd_dom_sf"/>
</dbReference>
<dbReference type="PANTHER" id="PTHR43612:SF3">
    <property type="entry name" value="TRIFUNCTIONAL ENZYME SUBUNIT ALPHA, MITOCHONDRIAL"/>
    <property type="match status" value="1"/>
</dbReference>
<comment type="pathway">
    <text evidence="2">Lipid metabolism; butanoate metabolism.</text>
</comment>
<protein>
    <submittedName>
        <fullName evidence="16">3-hydroxyacyl-CoA dehydrogenase</fullName>
    </submittedName>
</protein>
<feature type="domain" description="3-hydroxyacyl-CoA dehydrogenase NAD binding" evidence="15">
    <location>
        <begin position="362"/>
        <end position="541"/>
    </location>
</feature>
<dbReference type="InterPro" id="IPR008927">
    <property type="entry name" value="6-PGluconate_DH-like_C_sf"/>
</dbReference>
<dbReference type="Pfam" id="PF02737">
    <property type="entry name" value="3HCDH_N"/>
    <property type="match status" value="1"/>
</dbReference>
<dbReference type="SUPFAM" id="SSF52096">
    <property type="entry name" value="ClpP/crotonase"/>
    <property type="match status" value="1"/>
</dbReference>
<sequence>MSTSTTPQPSTRESATRDSLTPVQPPSTTTGTGREAEGRPAKQDLTTRALLRVVDLPGGPGRLALITLDNGDPRRPTPLSPAAMESLSAALDEAERAGVVAVALTGKPGFFCAGADLKRIGELRERSDALATATQGHEVFRRLGEMSVPTFAYVNGLALGGGLELALHCTYRTVSTSAAALGLPECYLGLVPGWGGTFLLPHLIGPDAAVDVMIGNALANNRTLRGAQAAQVGIADVAFEPADFLEQSLRWTSQVLRGEVTVERGSADRSDAAWEAALAKGRALADARVHGAAPAPYRALDLIALARTADRDTAFAAEDEALGDLIMSDEARASIYAFHLVQRFAKSADGAPPKELARKVTKVGVVGAGLMASQLALLFLHRLKVPVVLTDLDDARVQKGLGFVRAGIDELHAKGRLSADGRNRLNALVSGSTDKAAMADADFVIEAVFEDLEVKRTMLRELEPLLREDCVIATNTSSLSVTAMSEVLTRPERMVGFHFFNPVAVLPLVEVARTPATDDATLATAFAVGRELKKTCVLVRDAPAFVVNRVSTRLFCEVMRAIDEGMPLLDAEHALDPLGLPMSPLRLAALVGPAVMLHVAESLHEAFPDRFAVSPNLQRWVDAGSPDLVTRKGAVELTPQAEGVFVQGRSAVSREELLQRVQDALADEVGLVLDEGVAASPQEVDVCLILGTGHPLFLGGITPYLDRTGASERVRGRRFLPPGVASAG</sequence>
<comment type="similarity">
    <text evidence="3">In the central section; belongs to the 3-hydroxyacyl-CoA dehydrogenase family.</text>
</comment>
<keyword evidence="5" id="KW-0276">Fatty acid metabolism</keyword>
<gene>
    <name evidence="16" type="ORF">CLV92_10883</name>
</gene>
<dbReference type="GO" id="GO:0004300">
    <property type="term" value="F:enoyl-CoA hydratase activity"/>
    <property type="evidence" value="ECO:0007669"/>
    <property type="project" value="TreeGrafter"/>
</dbReference>
<dbReference type="PANTHER" id="PTHR43612">
    <property type="entry name" value="TRIFUNCTIONAL ENZYME SUBUNIT ALPHA"/>
    <property type="match status" value="1"/>
</dbReference>
<name>A0A2S6IIY0_9ACTN</name>
<feature type="compositionally biased region" description="Polar residues" evidence="13">
    <location>
        <begin position="1"/>
        <end position="22"/>
    </location>
</feature>
<evidence type="ECO:0000256" key="2">
    <source>
        <dbReference type="ARBA" id="ARBA00005086"/>
    </source>
</evidence>
<dbReference type="InterPro" id="IPR006108">
    <property type="entry name" value="3HC_DH_C"/>
</dbReference>
<dbReference type="FunFam" id="3.40.50.720:FF:000009">
    <property type="entry name" value="Fatty oxidation complex, alpha subunit"/>
    <property type="match status" value="1"/>
</dbReference>
<dbReference type="Pfam" id="PF00378">
    <property type="entry name" value="ECH_1"/>
    <property type="match status" value="1"/>
</dbReference>
<keyword evidence="11" id="KW-0511">Multifunctional enzyme</keyword>
<comment type="similarity">
    <text evidence="4">Belongs to the 3-hydroxyacyl-CoA dehydrogenase family.</text>
</comment>
<feature type="region of interest" description="Disordered" evidence="13">
    <location>
        <begin position="1"/>
        <end position="44"/>
    </location>
</feature>
<proteinExistence type="inferred from homology"/>
<evidence type="ECO:0000256" key="1">
    <source>
        <dbReference type="ARBA" id="ARBA00005005"/>
    </source>
</evidence>
<dbReference type="GO" id="GO:0016509">
    <property type="term" value="F:long-chain (3S)-3-hydroxyacyl-CoA dehydrogenase (NAD+) activity"/>
    <property type="evidence" value="ECO:0007669"/>
    <property type="project" value="TreeGrafter"/>
</dbReference>
<evidence type="ECO:0000259" key="15">
    <source>
        <dbReference type="Pfam" id="PF02737"/>
    </source>
</evidence>
<dbReference type="InterPro" id="IPR050136">
    <property type="entry name" value="FA_oxidation_alpha_subunit"/>
</dbReference>
<keyword evidence="9" id="KW-0443">Lipid metabolism</keyword>
<dbReference type="InterPro" id="IPR029045">
    <property type="entry name" value="ClpP/crotonase-like_dom_sf"/>
</dbReference>
<dbReference type="UniPathway" id="UPA00659"/>
<keyword evidence="17" id="KW-1185">Reference proteome</keyword>
<evidence type="ECO:0000256" key="10">
    <source>
        <dbReference type="ARBA" id="ARBA00023239"/>
    </source>
</evidence>